<evidence type="ECO:0000259" key="5">
    <source>
        <dbReference type="PROSITE" id="PS50977"/>
    </source>
</evidence>
<dbReference type="PRINTS" id="PR00455">
    <property type="entry name" value="HTHTETR"/>
</dbReference>
<dbReference type="GO" id="GO:0003700">
    <property type="term" value="F:DNA-binding transcription factor activity"/>
    <property type="evidence" value="ECO:0007669"/>
    <property type="project" value="TreeGrafter"/>
</dbReference>
<sequence length="200" mass="20753">MVVGLREQRKQRTRRALAEAALRLFDAQGYDATTVAEIAAAAELSPATFFNYFPSKEEVVFADRLVNAGVLARALEERAPGEPPAEVLLRAVGQALESPAWSVTPGGDLVPVRARLIASVPVLRARALLEIAALQAEWSAALVAAYPDDLDGTGADILTGALIGAVIAVAGQALRAGATGEPLPDLVLRAAAAVLAARPS</sequence>
<dbReference type="Gene3D" id="1.10.357.10">
    <property type="entry name" value="Tetracycline Repressor, domain 2"/>
    <property type="match status" value="1"/>
</dbReference>
<keyword evidence="2 4" id="KW-0238">DNA-binding</keyword>
<dbReference type="PANTHER" id="PTHR30055">
    <property type="entry name" value="HTH-TYPE TRANSCRIPTIONAL REGULATOR RUTR"/>
    <property type="match status" value="1"/>
</dbReference>
<dbReference type="OrthoDB" id="3296001at2"/>
<protein>
    <submittedName>
        <fullName evidence="6">TetR family transcriptional regulator</fullName>
    </submittedName>
</protein>
<proteinExistence type="predicted"/>
<dbReference type="GO" id="GO:0000976">
    <property type="term" value="F:transcription cis-regulatory region binding"/>
    <property type="evidence" value="ECO:0007669"/>
    <property type="project" value="TreeGrafter"/>
</dbReference>
<feature type="domain" description="HTH tetR-type" evidence="5">
    <location>
        <begin position="11"/>
        <end position="71"/>
    </location>
</feature>
<organism evidence="6 7">
    <name type="scientific">Nonomuraea terrae</name>
    <dbReference type="NCBI Taxonomy" id="2530383"/>
    <lineage>
        <taxon>Bacteria</taxon>
        <taxon>Bacillati</taxon>
        <taxon>Actinomycetota</taxon>
        <taxon>Actinomycetes</taxon>
        <taxon>Streptosporangiales</taxon>
        <taxon>Streptosporangiaceae</taxon>
        <taxon>Nonomuraea</taxon>
    </lineage>
</organism>
<feature type="DNA-binding region" description="H-T-H motif" evidence="4">
    <location>
        <begin position="34"/>
        <end position="53"/>
    </location>
</feature>
<comment type="caution">
    <text evidence="6">The sequence shown here is derived from an EMBL/GenBank/DDBJ whole genome shotgun (WGS) entry which is preliminary data.</text>
</comment>
<reference evidence="6 7" key="1">
    <citation type="submission" date="2019-03" db="EMBL/GenBank/DDBJ databases">
        <title>Draft genome sequences of novel Actinobacteria.</title>
        <authorList>
            <person name="Sahin N."/>
            <person name="Ay H."/>
            <person name="Saygin H."/>
        </authorList>
    </citation>
    <scope>NUCLEOTIDE SEQUENCE [LARGE SCALE GENOMIC DNA]</scope>
    <source>
        <strain evidence="6 7">CH32</strain>
    </source>
</reference>
<dbReference type="InterPro" id="IPR009057">
    <property type="entry name" value="Homeodomain-like_sf"/>
</dbReference>
<dbReference type="InterPro" id="IPR001647">
    <property type="entry name" value="HTH_TetR"/>
</dbReference>
<dbReference type="InterPro" id="IPR023772">
    <property type="entry name" value="DNA-bd_HTH_TetR-type_CS"/>
</dbReference>
<evidence type="ECO:0000256" key="2">
    <source>
        <dbReference type="ARBA" id="ARBA00023125"/>
    </source>
</evidence>
<name>A0A4R4Z9E7_9ACTN</name>
<evidence type="ECO:0000313" key="7">
    <source>
        <dbReference type="Proteomes" id="UP000295302"/>
    </source>
</evidence>
<dbReference type="EMBL" id="SMKQ01000007">
    <property type="protein sequence ID" value="TDD54961.1"/>
    <property type="molecule type" value="Genomic_DNA"/>
</dbReference>
<evidence type="ECO:0000256" key="1">
    <source>
        <dbReference type="ARBA" id="ARBA00023015"/>
    </source>
</evidence>
<dbReference type="RefSeq" id="WP_132608989.1">
    <property type="nucleotide sequence ID" value="NZ_SMKQ01000007.1"/>
</dbReference>
<gene>
    <name evidence="6" type="ORF">E1286_04435</name>
</gene>
<evidence type="ECO:0000256" key="4">
    <source>
        <dbReference type="PROSITE-ProRule" id="PRU00335"/>
    </source>
</evidence>
<dbReference type="Gene3D" id="1.10.10.60">
    <property type="entry name" value="Homeodomain-like"/>
    <property type="match status" value="1"/>
</dbReference>
<dbReference type="PANTHER" id="PTHR30055:SF238">
    <property type="entry name" value="MYCOFACTOCIN BIOSYNTHESIS TRANSCRIPTIONAL REGULATOR MFTR-RELATED"/>
    <property type="match status" value="1"/>
</dbReference>
<dbReference type="SUPFAM" id="SSF46689">
    <property type="entry name" value="Homeodomain-like"/>
    <property type="match status" value="1"/>
</dbReference>
<keyword evidence="1" id="KW-0805">Transcription regulation</keyword>
<dbReference type="InterPro" id="IPR050109">
    <property type="entry name" value="HTH-type_TetR-like_transc_reg"/>
</dbReference>
<keyword evidence="7" id="KW-1185">Reference proteome</keyword>
<accession>A0A4R4Z9E7</accession>
<dbReference type="AlphaFoldDB" id="A0A4R4Z9E7"/>
<dbReference type="PROSITE" id="PS01081">
    <property type="entry name" value="HTH_TETR_1"/>
    <property type="match status" value="1"/>
</dbReference>
<dbReference type="PROSITE" id="PS50977">
    <property type="entry name" value="HTH_TETR_2"/>
    <property type="match status" value="1"/>
</dbReference>
<evidence type="ECO:0000256" key="3">
    <source>
        <dbReference type="ARBA" id="ARBA00023163"/>
    </source>
</evidence>
<evidence type="ECO:0000313" key="6">
    <source>
        <dbReference type="EMBL" id="TDD54961.1"/>
    </source>
</evidence>
<dbReference type="Proteomes" id="UP000295302">
    <property type="component" value="Unassembled WGS sequence"/>
</dbReference>
<dbReference type="Pfam" id="PF00440">
    <property type="entry name" value="TetR_N"/>
    <property type="match status" value="1"/>
</dbReference>
<keyword evidence="3" id="KW-0804">Transcription</keyword>